<keyword evidence="6" id="KW-0519">Myristate</keyword>
<evidence type="ECO:0000256" key="14">
    <source>
        <dbReference type="ARBA" id="ARBA00068799"/>
    </source>
</evidence>
<keyword evidence="5" id="KW-1003">Cell membrane</keyword>
<evidence type="ECO:0000256" key="11">
    <source>
        <dbReference type="ARBA" id="ARBA00047761"/>
    </source>
</evidence>
<reference evidence="18 19" key="1">
    <citation type="journal article" date="2018" name="Gigascience">
        <title>Genomes of trombidid mites reveal novel predicted allergens and laterally-transferred genes associated with secondary metabolism.</title>
        <authorList>
            <person name="Dong X."/>
            <person name="Chaisiri K."/>
            <person name="Xia D."/>
            <person name="Armstrong S.D."/>
            <person name="Fang Y."/>
            <person name="Donnelly M.J."/>
            <person name="Kadowaki T."/>
            <person name="McGarry J.W."/>
            <person name="Darby A.C."/>
            <person name="Makepeace B.L."/>
        </authorList>
    </citation>
    <scope>NUCLEOTIDE SEQUENCE [LARGE SCALE GENOMIC DNA]</scope>
    <source>
        <strain evidence="18">UoL-WK</strain>
    </source>
</reference>
<dbReference type="InterPro" id="IPR029021">
    <property type="entry name" value="Prot-tyrosine_phosphatase-like"/>
</dbReference>
<feature type="compositionally biased region" description="Polar residues" evidence="15">
    <location>
        <begin position="183"/>
        <end position="211"/>
    </location>
</feature>
<evidence type="ECO:0000256" key="1">
    <source>
        <dbReference type="ARBA" id="ARBA00004342"/>
    </source>
</evidence>
<evidence type="ECO:0000256" key="8">
    <source>
        <dbReference type="ARBA" id="ARBA00022912"/>
    </source>
</evidence>
<proteinExistence type="inferred from homology"/>
<accession>A0A443RRY4</accession>
<feature type="region of interest" description="Disordered" evidence="15">
    <location>
        <begin position="183"/>
        <end position="246"/>
    </location>
</feature>
<comment type="caution">
    <text evidence="18">The sequence shown here is derived from an EMBL/GenBank/DDBJ whole genome shotgun (WGS) entry which is preliminary data.</text>
</comment>
<comment type="catalytic activity">
    <reaction evidence="13">
        <text>O-phospho-L-tyrosyl-[protein] + H2O = L-tyrosyl-[protein] + phosphate</text>
        <dbReference type="Rhea" id="RHEA:10684"/>
        <dbReference type="Rhea" id="RHEA-COMP:10136"/>
        <dbReference type="Rhea" id="RHEA-COMP:20101"/>
        <dbReference type="ChEBI" id="CHEBI:15377"/>
        <dbReference type="ChEBI" id="CHEBI:43474"/>
        <dbReference type="ChEBI" id="CHEBI:46858"/>
        <dbReference type="ChEBI" id="CHEBI:61978"/>
        <dbReference type="EC" id="3.1.3.48"/>
    </reaction>
</comment>
<dbReference type="InterPro" id="IPR020422">
    <property type="entry name" value="TYR_PHOSPHATASE_DUAL_dom"/>
</dbReference>
<feature type="domain" description="Tyrosine specific protein phosphatases" evidence="17">
    <location>
        <begin position="72"/>
        <end position="123"/>
    </location>
</feature>
<evidence type="ECO:0000256" key="13">
    <source>
        <dbReference type="ARBA" id="ARBA00051722"/>
    </source>
</evidence>
<evidence type="ECO:0000256" key="9">
    <source>
        <dbReference type="ARBA" id="ARBA00023136"/>
    </source>
</evidence>
<evidence type="ECO:0000256" key="15">
    <source>
        <dbReference type="SAM" id="MobiDB-lite"/>
    </source>
</evidence>
<evidence type="ECO:0000256" key="12">
    <source>
        <dbReference type="ARBA" id="ARBA00048336"/>
    </source>
</evidence>
<dbReference type="AlphaFoldDB" id="A0A443RRY4"/>
<keyword evidence="10" id="KW-0449">Lipoprotein</keyword>
<dbReference type="GO" id="GO:0007165">
    <property type="term" value="P:signal transduction"/>
    <property type="evidence" value="ECO:0007669"/>
    <property type="project" value="TreeGrafter"/>
</dbReference>
<evidence type="ECO:0000313" key="18">
    <source>
        <dbReference type="EMBL" id="RWS18043.1"/>
    </source>
</evidence>
<dbReference type="PANTHER" id="PTHR45948:SF2">
    <property type="entry name" value="DUAL SPECIFICITY PROTEIN PHOSPHATASE"/>
    <property type="match status" value="1"/>
</dbReference>
<keyword evidence="7" id="KW-0378">Hydrolase</keyword>
<evidence type="ECO:0000256" key="10">
    <source>
        <dbReference type="ARBA" id="ARBA00023288"/>
    </source>
</evidence>
<evidence type="ECO:0000313" key="19">
    <source>
        <dbReference type="Proteomes" id="UP000285301"/>
    </source>
</evidence>
<dbReference type="EC" id="3.1.3.16" evidence="4"/>
<gene>
    <name evidence="18" type="ORF">B4U79_03980</name>
</gene>
<sequence>MGNGMNKILPGLYVGSVRDSKDQEQLRLNNITHIIAIHDNARRGQGEEIEYLCILASDKPDQNLSQFFAQCNDFIHQARLQNGNVLIHCLAGVSRSVTIAVAYLMSVTSLNWKDGLKCVRGARAIANPNFGFQKQLQDFEGRRLREERKRLSIKFPNNVFRPEDEKEVRKLILVYESLQSSSQDLSGTSRSASASLNNSPSRKLLPSTSGSPEKGPFSNLAPGRSPVMKKRTLPTPHKNGKAAKTI</sequence>
<evidence type="ECO:0000259" key="17">
    <source>
        <dbReference type="PROSITE" id="PS50056"/>
    </source>
</evidence>
<dbReference type="SMART" id="SM00195">
    <property type="entry name" value="DSPc"/>
    <property type="match status" value="1"/>
</dbReference>
<dbReference type="GO" id="GO:0004722">
    <property type="term" value="F:protein serine/threonine phosphatase activity"/>
    <property type="evidence" value="ECO:0007669"/>
    <property type="project" value="UniProtKB-EC"/>
</dbReference>
<dbReference type="EMBL" id="NCKU01000001">
    <property type="protein sequence ID" value="RWS18043.1"/>
    <property type="molecule type" value="Genomic_DNA"/>
</dbReference>
<evidence type="ECO:0000256" key="4">
    <source>
        <dbReference type="ARBA" id="ARBA00013081"/>
    </source>
</evidence>
<dbReference type="EC" id="3.1.3.48" evidence="3"/>
<dbReference type="PANTHER" id="PTHR45948">
    <property type="entry name" value="DUAL SPECIFICITY PROTEIN PHOSPHATASE DDB_G0269404-RELATED"/>
    <property type="match status" value="1"/>
</dbReference>
<dbReference type="Gene3D" id="3.90.190.10">
    <property type="entry name" value="Protein tyrosine phosphatase superfamily"/>
    <property type="match status" value="1"/>
</dbReference>
<dbReference type="PROSITE" id="PS50054">
    <property type="entry name" value="TYR_PHOSPHATASE_DUAL"/>
    <property type="match status" value="1"/>
</dbReference>
<dbReference type="OrthoDB" id="9979246at2759"/>
<dbReference type="STRING" id="1965070.A0A443RRY4"/>
<evidence type="ECO:0000256" key="7">
    <source>
        <dbReference type="ARBA" id="ARBA00022801"/>
    </source>
</evidence>
<dbReference type="InterPro" id="IPR000340">
    <property type="entry name" value="Dual-sp_phosphatase_cat-dom"/>
</dbReference>
<keyword evidence="19" id="KW-1185">Reference proteome</keyword>
<dbReference type="CDD" id="cd14519">
    <property type="entry name" value="DSP_DUSP22_15"/>
    <property type="match status" value="1"/>
</dbReference>
<keyword evidence="9" id="KW-0472">Membrane</keyword>
<dbReference type="Proteomes" id="UP000285301">
    <property type="component" value="Unassembled WGS sequence"/>
</dbReference>
<comment type="catalytic activity">
    <reaction evidence="12">
        <text>O-phospho-L-threonyl-[protein] + H2O = L-threonyl-[protein] + phosphate</text>
        <dbReference type="Rhea" id="RHEA:47004"/>
        <dbReference type="Rhea" id="RHEA-COMP:11060"/>
        <dbReference type="Rhea" id="RHEA-COMP:11605"/>
        <dbReference type="ChEBI" id="CHEBI:15377"/>
        <dbReference type="ChEBI" id="CHEBI:30013"/>
        <dbReference type="ChEBI" id="CHEBI:43474"/>
        <dbReference type="ChEBI" id="CHEBI:61977"/>
        <dbReference type="EC" id="3.1.3.16"/>
    </reaction>
</comment>
<dbReference type="FunFam" id="3.90.190.10:FF:000052">
    <property type="entry name" value="Dual specificity phosphatase 15"/>
    <property type="match status" value="1"/>
</dbReference>
<dbReference type="GO" id="GO:0004725">
    <property type="term" value="F:protein tyrosine phosphatase activity"/>
    <property type="evidence" value="ECO:0007669"/>
    <property type="project" value="UniProtKB-EC"/>
</dbReference>
<evidence type="ECO:0000256" key="2">
    <source>
        <dbReference type="ARBA" id="ARBA00008601"/>
    </source>
</evidence>
<evidence type="ECO:0000256" key="5">
    <source>
        <dbReference type="ARBA" id="ARBA00022475"/>
    </source>
</evidence>
<dbReference type="GO" id="GO:0005829">
    <property type="term" value="C:cytosol"/>
    <property type="evidence" value="ECO:0007669"/>
    <property type="project" value="TreeGrafter"/>
</dbReference>
<comment type="similarity">
    <text evidence="2">Belongs to the protein-tyrosine phosphatase family. Non-receptor class dual specificity subfamily.</text>
</comment>
<organism evidence="18 19">
    <name type="scientific">Dinothrombium tinctorium</name>
    <dbReference type="NCBI Taxonomy" id="1965070"/>
    <lineage>
        <taxon>Eukaryota</taxon>
        <taxon>Metazoa</taxon>
        <taxon>Ecdysozoa</taxon>
        <taxon>Arthropoda</taxon>
        <taxon>Chelicerata</taxon>
        <taxon>Arachnida</taxon>
        <taxon>Acari</taxon>
        <taxon>Acariformes</taxon>
        <taxon>Trombidiformes</taxon>
        <taxon>Prostigmata</taxon>
        <taxon>Anystina</taxon>
        <taxon>Parasitengona</taxon>
        <taxon>Trombidioidea</taxon>
        <taxon>Trombidiidae</taxon>
        <taxon>Dinothrombium</taxon>
    </lineage>
</organism>
<comment type="subcellular location">
    <subcellularLocation>
        <location evidence="1">Cell membrane</location>
        <topology evidence="1">Lipid-anchor</topology>
        <orientation evidence="1">Cytoplasmic side</orientation>
    </subcellularLocation>
</comment>
<dbReference type="Pfam" id="PF00782">
    <property type="entry name" value="DSPc"/>
    <property type="match status" value="1"/>
</dbReference>
<dbReference type="GO" id="GO:0005886">
    <property type="term" value="C:plasma membrane"/>
    <property type="evidence" value="ECO:0007669"/>
    <property type="project" value="UniProtKB-SubCell"/>
</dbReference>
<evidence type="ECO:0000259" key="16">
    <source>
        <dbReference type="PROSITE" id="PS50054"/>
    </source>
</evidence>
<protein>
    <recommendedName>
        <fullName evidence="14">Dual specificity protein phosphatase 15</fullName>
        <ecNumber evidence="4">3.1.3.16</ecNumber>
        <ecNumber evidence="3">3.1.3.48</ecNumber>
    </recommendedName>
</protein>
<feature type="domain" description="Tyrosine-protein phosphatase" evidence="16">
    <location>
        <begin position="4"/>
        <end position="145"/>
    </location>
</feature>
<name>A0A443RRY4_9ACAR</name>
<dbReference type="PROSITE" id="PS50056">
    <property type="entry name" value="TYR_PHOSPHATASE_2"/>
    <property type="match status" value="1"/>
</dbReference>
<dbReference type="InterPro" id="IPR000387">
    <property type="entry name" value="Tyr_Pase_dom"/>
</dbReference>
<dbReference type="SUPFAM" id="SSF52799">
    <property type="entry name" value="(Phosphotyrosine protein) phosphatases II"/>
    <property type="match status" value="1"/>
</dbReference>
<dbReference type="PRINTS" id="PR01908">
    <property type="entry name" value="ADSPHPHTASE"/>
</dbReference>
<evidence type="ECO:0000256" key="3">
    <source>
        <dbReference type="ARBA" id="ARBA00013064"/>
    </source>
</evidence>
<comment type="catalytic activity">
    <reaction evidence="11">
        <text>O-phospho-L-seryl-[protein] + H2O = L-seryl-[protein] + phosphate</text>
        <dbReference type="Rhea" id="RHEA:20629"/>
        <dbReference type="Rhea" id="RHEA-COMP:9863"/>
        <dbReference type="Rhea" id="RHEA-COMP:11604"/>
        <dbReference type="ChEBI" id="CHEBI:15377"/>
        <dbReference type="ChEBI" id="CHEBI:29999"/>
        <dbReference type="ChEBI" id="CHEBI:43474"/>
        <dbReference type="ChEBI" id="CHEBI:83421"/>
        <dbReference type="EC" id="3.1.3.16"/>
    </reaction>
</comment>
<keyword evidence="8" id="KW-0904">Protein phosphatase</keyword>
<evidence type="ECO:0000256" key="6">
    <source>
        <dbReference type="ARBA" id="ARBA00022707"/>
    </source>
</evidence>